<evidence type="ECO:0000256" key="1">
    <source>
        <dbReference type="ARBA" id="ARBA00005964"/>
    </source>
</evidence>
<evidence type="ECO:0000259" key="4">
    <source>
        <dbReference type="Pfam" id="PF00135"/>
    </source>
</evidence>
<proteinExistence type="inferred from homology"/>
<feature type="domain" description="Carboxylesterase type B" evidence="4">
    <location>
        <begin position="23"/>
        <end position="343"/>
    </location>
</feature>
<evidence type="ECO:0000313" key="6">
    <source>
        <dbReference type="Proteomes" id="UP000521872"/>
    </source>
</evidence>
<dbReference type="InterPro" id="IPR002018">
    <property type="entry name" value="CarbesteraseB"/>
</dbReference>
<keyword evidence="3" id="KW-0732">Signal</keyword>
<dbReference type="EMBL" id="JAACJL010000015">
    <property type="protein sequence ID" value="KAF4620388.1"/>
    <property type="molecule type" value="Genomic_DNA"/>
</dbReference>
<sequence>MMRFLLAFLLTILFVKAQSDGLTVSTQQGPVSGTLSSPTVRQFLGIPFATAGRWQAPRLPAVRKSVFKATTFADSCVQELSPPNVEFLVLAGGLGINTTESEDCLTVNIWSPTVQRKQKTAVLVWIYGGGTVFGTSNIPTYVGNNFVRDNDDITIVSFNYRLNIFGQPNAPQLVSKTASQNFGLLDLDAAVTWVHDNIANFGGDPDRIVLFGQSAGAASADQYTFAHPHDTKVKGLLGLLHNPERRALLQLANTTTLDPTPWNAVADAVGCGKVANAAQFKCMQAVPFRTLENAVISTNATFNRVVDNINVFADTATRAAAGNFLKVPLLGGTAANEDDIFLLIQELLTTGISTPTISEMLSDVTTLIDFTCPAGVAALDRLSNGVPTWRYQYQGVFPDISTRPELRAYHASEIPLVFGTYNQSVTIPATPAEIALSKFMQGAWVAFARNPQEGLLSLGWPMYNPNTTSLAQLGNPANQSGIVLTKGSLVDSACGQNDVLLGIATQLTGLLAK</sequence>
<dbReference type="InterPro" id="IPR019826">
    <property type="entry name" value="Carboxylesterase_B_AS"/>
</dbReference>
<dbReference type="PROSITE" id="PS00122">
    <property type="entry name" value="CARBOXYLESTERASE_B_1"/>
    <property type="match status" value="1"/>
</dbReference>
<comment type="caution">
    <text evidence="5">The sequence shown here is derived from an EMBL/GenBank/DDBJ whole genome shotgun (WGS) entry which is preliminary data.</text>
</comment>
<dbReference type="Proteomes" id="UP000521872">
    <property type="component" value="Unassembled WGS sequence"/>
</dbReference>
<feature type="chain" id="PRO_5034543554" description="Carboxylic ester hydrolase" evidence="3">
    <location>
        <begin position="18"/>
        <end position="513"/>
    </location>
</feature>
<keyword evidence="2 3" id="KW-0378">Hydrolase</keyword>
<dbReference type="Gene3D" id="3.40.50.1820">
    <property type="entry name" value="alpha/beta hydrolase"/>
    <property type="match status" value="1"/>
</dbReference>
<dbReference type="InterPro" id="IPR050654">
    <property type="entry name" value="AChE-related_enzymes"/>
</dbReference>
<dbReference type="PROSITE" id="PS00941">
    <property type="entry name" value="CARBOXYLESTERASE_B_2"/>
    <property type="match status" value="1"/>
</dbReference>
<dbReference type="InterPro" id="IPR029058">
    <property type="entry name" value="AB_hydrolase_fold"/>
</dbReference>
<dbReference type="EC" id="3.1.1.-" evidence="3"/>
<keyword evidence="6" id="KW-1185">Reference proteome</keyword>
<dbReference type="PANTHER" id="PTHR43918:SF4">
    <property type="entry name" value="CARBOXYLIC ESTER HYDROLASE"/>
    <property type="match status" value="1"/>
</dbReference>
<accession>A0A8H4R0Y7</accession>
<evidence type="ECO:0000256" key="3">
    <source>
        <dbReference type="RuleBase" id="RU361235"/>
    </source>
</evidence>
<dbReference type="AlphaFoldDB" id="A0A8H4R0Y7"/>
<dbReference type="Pfam" id="PF00135">
    <property type="entry name" value="COesterase"/>
    <property type="match status" value="2"/>
</dbReference>
<evidence type="ECO:0000256" key="2">
    <source>
        <dbReference type="ARBA" id="ARBA00022801"/>
    </source>
</evidence>
<dbReference type="PANTHER" id="PTHR43918">
    <property type="entry name" value="ACETYLCHOLINESTERASE"/>
    <property type="match status" value="1"/>
</dbReference>
<dbReference type="SUPFAM" id="SSF53474">
    <property type="entry name" value="alpha/beta-Hydrolases"/>
    <property type="match status" value="1"/>
</dbReference>
<name>A0A8H4R0Y7_9AGAR</name>
<gene>
    <name evidence="5" type="ORF">D9613_000967</name>
</gene>
<protein>
    <recommendedName>
        <fullName evidence="3">Carboxylic ester hydrolase</fullName>
        <ecNumber evidence="3">3.1.1.-</ecNumber>
    </recommendedName>
</protein>
<feature type="domain" description="Carboxylesterase type B" evidence="4">
    <location>
        <begin position="356"/>
        <end position="478"/>
    </location>
</feature>
<reference evidence="5 6" key="1">
    <citation type="submission" date="2019-12" db="EMBL/GenBank/DDBJ databases">
        <authorList>
            <person name="Floudas D."/>
            <person name="Bentzer J."/>
            <person name="Ahren D."/>
            <person name="Johansson T."/>
            <person name="Persson P."/>
            <person name="Tunlid A."/>
        </authorList>
    </citation>
    <scope>NUCLEOTIDE SEQUENCE [LARGE SCALE GENOMIC DNA]</scope>
    <source>
        <strain evidence="5 6">CBS 102.39</strain>
    </source>
</reference>
<organism evidence="5 6">
    <name type="scientific">Agrocybe pediades</name>
    <dbReference type="NCBI Taxonomy" id="84607"/>
    <lineage>
        <taxon>Eukaryota</taxon>
        <taxon>Fungi</taxon>
        <taxon>Dikarya</taxon>
        <taxon>Basidiomycota</taxon>
        <taxon>Agaricomycotina</taxon>
        <taxon>Agaricomycetes</taxon>
        <taxon>Agaricomycetidae</taxon>
        <taxon>Agaricales</taxon>
        <taxon>Agaricineae</taxon>
        <taxon>Strophariaceae</taxon>
        <taxon>Agrocybe</taxon>
    </lineage>
</organism>
<comment type="similarity">
    <text evidence="1 3">Belongs to the type-B carboxylesterase/lipase family.</text>
</comment>
<evidence type="ECO:0000313" key="5">
    <source>
        <dbReference type="EMBL" id="KAF4620388.1"/>
    </source>
</evidence>
<dbReference type="GO" id="GO:0052689">
    <property type="term" value="F:carboxylic ester hydrolase activity"/>
    <property type="evidence" value="ECO:0007669"/>
    <property type="project" value="TreeGrafter"/>
</dbReference>
<feature type="signal peptide" evidence="3">
    <location>
        <begin position="1"/>
        <end position="17"/>
    </location>
</feature>
<dbReference type="InterPro" id="IPR019819">
    <property type="entry name" value="Carboxylesterase_B_CS"/>
</dbReference>